<proteinExistence type="predicted"/>
<name>A0A9D1GQA0_9MOLU</name>
<accession>A0A9D1GQA0</accession>
<dbReference type="AlphaFoldDB" id="A0A9D1GQA0"/>
<organism evidence="1 2">
    <name type="scientific">Candidatus Pelethenecus faecipullorum</name>
    <dbReference type="NCBI Taxonomy" id="2840900"/>
    <lineage>
        <taxon>Bacteria</taxon>
        <taxon>Bacillati</taxon>
        <taxon>Mycoplasmatota</taxon>
        <taxon>Mollicutes</taxon>
        <taxon>Candidatus Pelethenecus</taxon>
    </lineage>
</organism>
<evidence type="ECO:0000313" key="2">
    <source>
        <dbReference type="Proteomes" id="UP000886758"/>
    </source>
</evidence>
<evidence type="ECO:0000313" key="1">
    <source>
        <dbReference type="EMBL" id="HIT49885.1"/>
    </source>
</evidence>
<reference evidence="1" key="2">
    <citation type="journal article" date="2021" name="PeerJ">
        <title>Extensive microbial diversity within the chicken gut microbiome revealed by metagenomics and culture.</title>
        <authorList>
            <person name="Gilroy R."/>
            <person name="Ravi A."/>
            <person name="Getino M."/>
            <person name="Pursley I."/>
            <person name="Horton D.L."/>
            <person name="Alikhan N.F."/>
            <person name="Baker D."/>
            <person name="Gharbi K."/>
            <person name="Hall N."/>
            <person name="Watson M."/>
            <person name="Adriaenssens E.M."/>
            <person name="Foster-Nyarko E."/>
            <person name="Jarju S."/>
            <person name="Secka A."/>
            <person name="Antonio M."/>
            <person name="Oren A."/>
            <person name="Chaudhuri R.R."/>
            <person name="La Ragione R."/>
            <person name="Hildebrand F."/>
            <person name="Pallen M.J."/>
        </authorList>
    </citation>
    <scope>NUCLEOTIDE SEQUENCE</scope>
    <source>
        <strain evidence="1">ChiW17-6978</strain>
    </source>
</reference>
<reference evidence="1" key="1">
    <citation type="submission" date="2020-10" db="EMBL/GenBank/DDBJ databases">
        <authorList>
            <person name="Gilroy R."/>
        </authorList>
    </citation>
    <scope>NUCLEOTIDE SEQUENCE</scope>
    <source>
        <strain evidence="1">ChiW17-6978</strain>
    </source>
</reference>
<sequence>MIEKIDGYKQSIWEKQNPLRHLNRDGMEQNFKFLKGSQGHSPAYLECCAYDLEEEGYILFSEELKKLAAKKRRLLKWNQYPFYRLQNPIRMVLLQADEDKRLSEKIHALMKSKKKSKRMGLIKRLIRKETAYCNRLEKGCIHT</sequence>
<comment type="caution">
    <text evidence="1">The sequence shown here is derived from an EMBL/GenBank/DDBJ whole genome shotgun (WGS) entry which is preliminary data.</text>
</comment>
<dbReference type="EMBL" id="DVLF01000080">
    <property type="protein sequence ID" value="HIT49885.1"/>
    <property type="molecule type" value="Genomic_DNA"/>
</dbReference>
<protein>
    <submittedName>
        <fullName evidence="1">Uncharacterized protein</fullName>
    </submittedName>
</protein>
<gene>
    <name evidence="1" type="ORF">IAD46_02540</name>
</gene>
<dbReference type="Proteomes" id="UP000886758">
    <property type="component" value="Unassembled WGS sequence"/>
</dbReference>